<keyword evidence="3" id="KW-0804">Transcription</keyword>
<dbReference type="Gene3D" id="1.10.10.10">
    <property type="entry name" value="Winged helix-like DNA-binding domain superfamily/Winged helix DNA-binding domain"/>
    <property type="match status" value="1"/>
</dbReference>
<protein>
    <recommendedName>
        <fullName evidence="4">HTH marR-type domain-containing protein</fullName>
    </recommendedName>
</protein>
<dbReference type="GO" id="GO:0003700">
    <property type="term" value="F:DNA-binding transcription factor activity"/>
    <property type="evidence" value="ECO:0007669"/>
    <property type="project" value="InterPro"/>
</dbReference>
<accession>A0A419T788</accession>
<name>A0A419T788_9FIRM</name>
<evidence type="ECO:0000313" key="5">
    <source>
        <dbReference type="EMBL" id="RKD33248.1"/>
    </source>
</evidence>
<sequence length="150" mass="17594">MKEEYRKLSKYTGGIYRCTQAYMSDILKPYGLSSASCPYLLALYHEDGVNQNQLSKELSVDKAMSARELKKLMDQGYVKKEVDKKDIRAYKLYLTEEGKSLVPDIRKEMINWNRTITRGLDEEEKDELMRMLDVVLIKAKQIRNLKKDEE</sequence>
<dbReference type="Proteomes" id="UP000284277">
    <property type="component" value="Unassembled WGS sequence"/>
</dbReference>
<evidence type="ECO:0000256" key="3">
    <source>
        <dbReference type="ARBA" id="ARBA00023163"/>
    </source>
</evidence>
<dbReference type="PRINTS" id="PR00598">
    <property type="entry name" value="HTHMARR"/>
</dbReference>
<feature type="domain" description="HTH marR-type" evidence="4">
    <location>
        <begin position="1"/>
        <end position="137"/>
    </location>
</feature>
<keyword evidence="1" id="KW-0805">Transcription regulation</keyword>
<dbReference type="PANTHER" id="PTHR42756:SF2">
    <property type="entry name" value="MARR FAMILY REGULATORY PROTEIN"/>
    <property type="match status" value="1"/>
</dbReference>
<dbReference type="InterPro" id="IPR036388">
    <property type="entry name" value="WH-like_DNA-bd_sf"/>
</dbReference>
<keyword evidence="6" id="KW-1185">Reference proteome</keyword>
<dbReference type="SUPFAM" id="SSF46785">
    <property type="entry name" value="Winged helix' DNA-binding domain"/>
    <property type="match status" value="1"/>
</dbReference>
<organism evidence="5 6">
    <name type="scientific">Lacrimispora algidixylanolytica</name>
    <dbReference type="NCBI Taxonomy" id="94868"/>
    <lineage>
        <taxon>Bacteria</taxon>
        <taxon>Bacillati</taxon>
        <taxon>Bacillota</taxon>
        <taxon>Clostridia</taxon>
        <taxon>Lachnospirales</taxon>
        <taxon>Lachnospiraceae</taxon>
        <taxon>Lacrimispora</taxon>
    </lineage>
</organism>
<dbReference type="PROSITE" id="PS50995">
    <property type="entry name" value="HTH_MARR_2"/>
    <property type="match status" value="1"/>
</dbReference>
<dbReference type="EMBL" id="MCIA01000007">
    <property type="protein sequence ID" value="RKD33248.1"/>
    <property type="molecule type" value="Genomic_DNA"/>
</dbReference>
<gene>
    <name evidence="5" type="ORF">BET01_14555</name>
</gene>
<evidence type="ECO:0000313" key="6">
    <source>
        <dbReference type="Proteomes" id="UP000284277"/>
    </source>
</evidence>
<dbReference type="InterPro" id="IPR036390">
    <property type="entry name" value="WH_DNA-bd_sf"/>
</dbReference>
<evidence type="ECO:0000259" key="4">
    <source>
        <dbReference type="PROSITE" id="PS50995"/>
    </source>
</evidence>
<dbReference type="GO" id="GO:0003677">
    <property type="term" value="F:DNA binding"/>
    <property type="evidence" value="ECO:0007669"/>
    <property type="project" value="UniProtKB-KW"/>
</dbReference>
<keyword evidence="2" id="KW-0238">DNA-binding</keyword>
<proteinExistence type="predicted"/>
<comment type="caution">
    <text evidence="5">The sequence shown here is derived from an EMBL/GenBank/DDBJ whole genome shotgun (WGS) entry which is preliminary data.</text>
</comment>
<reference evidence="5 6" key="1">
    <citation type="submission" date="2016-08" db="EMBL/GenBank/DDBJ databases">
        <title>A new outlook on sporulation: Clostridium algidixylanolyticum.</title>
        <authorList>
            <person name="Poppleton D.I."/>
            <person name="Gribaldo S."/>
        </authorList>
    </citation>
    <scope>NUCLEOTIDE SEQUENCE [LARGE SCALE GENOMIC DNA]</scope>
    <source>
        <strain evidence="5 6">SPL73</strain>
    </source>
</reference>
<evidence type="ECO:0000256" key="2">
    <source>
        <dbReference type="ARBA" id="ARBA00023125"/>
    </source>
</evidence>
<dbReference type="Pfam" id="PF12802">
    <property type="entry name" value="MarR_2"/>
    <property type="match status" value="1"/>
</dbReference>
<dbReference type="PANTHER" id="PTHR42756">
    <property type="entry name" value="TRANSCRIPTIONAL REGULATOR, MARR"/>
    <property type="match status" value="1"/>
</dbReference>
<dbReference type="InterPro" id="IPR000835">
    <property type="entry name" value="HTH_MarR-typ"/>
</dbReference>
<dbReference type="OrthoDB" id="795750at2"/>
<dbReference type="SMART" id="SM00347">
    <property type="entry name" value="HTH_MARR"/>
    <property type="match status" value="1"/>
</dbReference>
<evidence type="ECO:0000256" key="1">
    <source>
        <dbReference type="ARBA" id="ARBA00023015"/>
    </source>
</evidence>
<dbReference type="AlphaFoldDB" id="A0A419T788"/>